<protein>
    <recommendedName>
        <fullName evidence="4 5">Translation initiation factor IF-3</fullName>
    </recommendedName>
</protein>
<sequence length="180" mass="20960">MGYYRGPLRRPKKKGPRINEQIRVSKVKLVDENGRLVGIVSIQEALRRAEEAGLDLVEVAPNQFPPVCRIMDYGKYKYQKEKKEKKSTTIKVKELKFSPQIEDHDFEVKLRKAREFLEEGDKVRIVVRFRGRQAIHMDDGRKVLEQFIDALSDIAKVEHPPAMESYRNMVAVIVPKSKRK</sequence>
<dbReference type="AlphaFoldDB" id="A0A257LUR2"/>
<evidence type="ECO:0000259" key="8">
    <source>
        <dbReference type="Pfam" id="PF05198"/>
    </source>
</evidence>
<keyword evidence="3 4" id="KW-0648">Protein biosynthesis</keyword>
<reference evidence="10" key="1">
    <citation type="submission" date="2017-07" db="EMBL/GenBank/DDBJ databases">
        <title>Novel pathways for hydrocarbon cycling and metabolic interdependencies in hydrothermal sediment communities.</title>
        <authorList>
            <person name="Dombrowski N."/>
            <person name="Seitz K."/>
            <person name="Teske A."/>
            <person name="Baker B."/>
        </authorList>
    </citation>
    <scope>NUCLEOTIDE SEQUENCE [LARGE SCALE GENOMIC DNA]</scope>
</reference>
<dbReference type="PROSITE" id="PS00938">
    <property type="entry name" value="IF3"/>
    <property type="match status" value="1"/>
</dbReference>
<dbReference type="InterPro" id="IPR036788">
    <property type="entry name" value="T_IF-3_C_sf"/>
</dbReference>
<comment type="subcellular location">
    <subcellularLocation>
        <location evidence="4 6">Cytoplasm</location>
    </subcellularLocation>
</comment>
<name>A0A257LUR2_UNCW3</name>
<gene>
    <name evidence="4" type="primary">infC</name>
    <name evidence="9" type="ORF">CGW93_01140</name>
</gene>
<feature type="domain" description="Translation initiation factor 3 N-terminal" evidence="8">
    <location>
        <begin position="18"/>
        <end position="86"/>
    </location>
</feature>
<evidence type="ECO:0000256" key="5">
    <source>
        <dbReference type="NCBIfam" id="TIGR00168"/>
    </source>
</evidence>
<dbReference type="PANTHER" id="PTHR10938">
    <property type="entry name" value="TRANSLATION INITIATION FACTOR IF-3"/>
    <property type="match status" value="1"/>
</dbReference>
<proteinExistence type="inferred from homology"/>
<evidence type="ECO:0000256" key="6">
    <source>
        <dbReference type="RuleBase" id="RU000646"/>
    </source>
</evidence>
<dbReference type="FunFam" id="3.30.110.10:FF:000001">
    <property type="entry name" value="Translation initiation factor IF-3"/>
    <property type="match status" value="1"/>
</dbReference>
<dbReference type="GO" id="GO:0016020">
    <property type="term" value="C:membrane"/>
    <property type="evidence" value="ECO:0007669"/>
    <property type="project" value="TreeGrafter"/>
</dbReference>
<evidence type="ECO:0000256" key="2">
    <source>
        <dbReference type="ARBA" id="ARBA00022540"/>
    </source>
</evidence>
<dbReference type="InterPro" id="IPR036787">
    <property type="entry name" value="T_IF-3_N_sf"/>
</dbReference>
<dbReference type="InterPro" id="IPR019814">
    <property type="entry name" value="Translation_initiation_fac_3_N"/>
</dbReference>
<dbReference type="NCBIfam" id="TIGR00168">
    <property type="entry name" value="infC"/>
    <property type="match status" value="1"/>
</dbReference>
<comment type="caution">
    <text evidence="9">The sequence shown here is derived from an EMBL/GenBank/DDBJ whole genome shotgun (WGS) entry which is preliminary data.</text>
</comment>
<dbReference type="FunFam" id="3.10.20.80:FF:000001">
    <property type="entry name" value="Translation initiation factor IF-3"/>
    <property type="match status" value="1"/>
</dbReference>
<dbReference type="EMBL" id="NMUJ01000007">
    <property type="protein sequence ID" value="OYV03403.1"/>
    <property type="molecule type" value="Genomic_DNA"/>
</dbReference>
<dbReference type="Gene3D" id="3.10.20.80">
    <property type="entry name" value="Translation initiation factor 3 (IF-3), N-terminal domain"/>
    <property type="match status" value="1"/>
</dbReference>
<comment type="similarity">
    <text evidence="1 4 6">Belongs to the IF-3 family.</text>
</comment>
<dbReference type="HAMAP" id="MF_00080">
    <property type="entry name" value="IF_3"/>
    <property type="match status" value="1"/>
</dbReference>
<organism evidence="9 10">
    <name type="scientific">candidate division WOR-3 bacterium 4484_18</name>
    <dbReference type="NCBI Taxonomy" id="2020626"/>
    <lineage>
        <taxon>Bacteria</taxon>
        <taxon>Bacteria division WOR-3</taxon>
    </lineage>
</organism>
<comment type="function">
    <text evidence="4 6">IF-3 binds to the 30S ribosomal subunit and shifts the equilibrium between 70S ribosomes and their 50S and 30S subunits in favor of the free subunits, thus enhancing the availability of 30S subunits on which protein synthesis initiation begins.</text>
</comment>
<keyword evidence="4" id="KW-0963">Cytoplasm</keyword>
<dbReference type="GO" id="GO:0032790">
    <property type="term" value="P:ribosome disassembly"/>
    <property type="evidence" value="ECO:0007669"/>
    <property type="project" value="TreeGrafter"/>
</dbReference>
<dbReference type="Proteomes" id="UP000216312">
    <property type="component" value="Unassembled WGS sequence"/>
</dbReference>
<dbReference type="GO" id="GO:0003743">
    <property type="term" value="F:translation initiation factor activity"/>
    <property type="evidence" value="ECO:0007669"/>
    <property type="project" value="UniProtKB-UniRule"/>
</dbReference>
<comment type="subunit">
    <text evidence="4 6">Monomer.</text>
</comment>
<dbReference type="Pfam" id="PF00707">
    <property type="entry name" value="IF3_C"/>
    <property type="match status" value="1"/>
</dbReference>
<dbReference type="InterPro" id="IPR019813">
    <property type="entry name" value="Translation_initiation_fac3_CS"/>
</dbReference>
<evidence type="ECO:0000259" key="7">
    <source>
        <dbReference type="Pfam" id="PF00707"/>
    </source>
</evidence>
<evidence type="ECO:0000256" key="3">
    <source>
        <dbReference type="ARBA" id="ARBA00022917"/>
    </source>
</evidence>
<evidence type="ECO:0000256" key="4">
    <source>
        <dbReference type="HAMAP-Rule" id="MF_00080"/>
    </source>
</evidence>
<dbReference type="InterPro" id="IPR001288">
    <property type="entry name" value="Translation_initiation_fac_3"/>
</dbReference>
<feature type="domain" description="Translation initiation factor 3 C-terminal" evidence="7">
    <location>
        <begin position="90"/>
        <end position="176"/>
    </location>
</feature>
<dbReference type="SUPFAM" id="SSF55200">
    <property type="entry name" value="Translation initiation factor IF3, C-terminal domain"/>
    <property type="match status" value="1"/>
</dbReference>
<keyword evidence="2 4" id="KW-0396">Initiation factor</keyword>
<dbReference type="Gene3D" id="3.30.110.10">
    <property type="entry name" value="Translation initiation factor 3 (IF-3), C-terminal domain"/>
    <property type="match status" value="1"/>
</dbReference>
<evidence type="ECO:0000256" key="1">
    <source>
        <dbReference type="ARBA" id="ARBA00005439"/>
    </source>
</evidence>
<accession>A0A257LUR2</accession>
<dbReference type="GO" id="GO:0043022">
    <property type="term" value="F:ribosome binding"/>
    <property type="evidence" value="ECO:0007669"/>
    <property type="project" value="UniProtKB-ARBA"/>
</dbReference>
<dbReference type="GO" id="GO:0005829">
    <property type="term" value="C:cytosol"/>
    <property type="evidence" value="ECO:0007669"/>
    <property type="project" value="TreeGrafter"/>
</dbReference>
<dbReference type="SUPFAM" id="SSF54364">
    <property type="entry name" value="Translation initiation factor IF3, N-terminal domain"/>
    <property type="match status" value="1"/>
</dbReference>
<evidence type="ECO:0000313" key="10">
    <source>
        <dbReference type="Proteomes" id="UP000216312"/>
    </source>
</evidence>
<dbReference type="InterPro" id="IPR019815">
    <property type="entry name" value="Translation_initiation_fac_3_C"/>
</dbReference>
<dbReference type="Pfam" id="PF05198">
    <property type="entry name" value="IF3_N"/>
    <property type="match status" value="1"/>
</dbReference>
<evidence type="ECO:0000313" key="9">
    <source>
        <dbReference type="EMBL" id="OYV03403.1"/>
    </source>
</evidence>
<dbReference type="PANTHER" id="PTHR10938:SF0">
    <property type="entry name" value="TRANSLATION INITIATION FACTOR IF-3, MITOCHONDRIAL"/>
    <property type="match status" value="1"/>
</dbReference>